<accession>A0A010SK48</accession>
<reference evidence="2 3" key="1">
    <citation type="submission" date="2014-02" db="EMBL/GenBank/DDBJ databases">
        <title>The genome sequence of Colletotrichum fioriniae PJ7.</title>
        <authorList>
            <person name="Baroncelli R."/>
            <person name="Thon M.R."/>
        </authorList>
    </citation>
    <scope>NUCLEOTIDE SEQUENCE [LARGE SCALE GENOMIC DNA]</scope>
    <source>
        <strain evidence="2 3">PJ7</strain>
    </source>
</reference>
<sequence>MPQSSAPSAAAPPSPRAAPCSPSGNAPSPPPSPPLLSRLSSRTRRFSRRPPRRGQYRRLQTTRLNPRSSSLTWPPSLAQSVTSWASPCSRRPTSS</sequence>
<comment type="caution">
    <text evidence="2">The sequence shown here is derived from an EMBL/GenBank/DDBJ whole genome shotgun (WGS) entry which is preliminary data.</text>
</comment>
<dbReference type="HOGENOM" id="CLU_2372651_0_0_1"/>
<evidence type="ECO:0000256" key="1">
    <source>
        <dbReference type="SAM" id="MobiDB-lite"/>
    </source>
</evidence>
<keyword evidence="3" id="KW-1185">Reference proteome</keyword>
<gene>
    <name evidence="2" type="ORF">CFIO01_06956</name>
</gene>
<dbReference type="EMBL" id="JARH01000111">
    <property type="protein sequence ID" value="EXF85253.1"/>
    <property type="molecule type" value="Genomic_DNA"/>
</dbReference>
<evidence type="ECO:0000313" key="2">
    <source>
        <dbReference type="EMBL" id="EXF85253.1"/>
    </source>
</evidence>
<feature type="region of interest" description="Disordered" evidence="1">
    <location>
        <begin position="1"/>
        <end position="95"/>
    </location>
</feature>
<name>A0A010SK48_9PEZI</name>
<proteinExistence type="predicted"/>
<protein>
    <submittedName>
        <fullName evidence="2">Uncharacterized protein</fullName>
    </submittedName>
</protein>
<feature type="compositionally biased region" description="Low complexity" evidence="1">
    <location>
        <begin position="17"/>
        <end position="26"/>
    </location>
</feature>
<dbReference type="Proteomes" id="UP000020467">
    <property type="component" value="Unassembled WGS sequence"/>
</dbReference>
<feature type="compositionally biased region" description="Basic residues" evidence="1">
    <location>
        <begin position="41"/>
        <end position="56"/>
    </location>
</feature>
<feature type="compositionally biased region" description="Polar residues" evidence="1">
    <location>
        <begin position="61"/>
        <end position="95"/>
    </location>
</feature>
<dbReference type="KEGG" id="cfj:CFIO01_06956"/>
<dbReference type="AlphaFoldDB" id="A0A010SK48"/>
<organism evidence="2 3">
    <name type="scientific">Colletotrichum fioriniae PJ7</name>
    <dbReference type="NCBI Taxonomy" id="1445577"/>
    <lineage>
        <taxon>Eukaryota</taxon>
        <taxon>Fungi</taxon>
        <taxon>Dikarya</taxon>
        <taxon>Ascomycota</taxon>
        <taxon>Pezizomycotina</taxon>
        <taxon>Sordariomycetes</taxon>
        <taxon>Hypocreomycetidae</taxon>
        <taxon>Glomerellales</taxon>
        <taxon>Glomerellaceae</taxon>
        <taxon>Colletotrichum</taxon>
        <taxon>Colletotrichum acutatum species complex</taxon>
    </lineage>
</organism>
<evidence type="ECO:0000313" key="3">
    <source>
        <dbReference type="Proteomes" id="UP000020467"/>
    </source>
</evidence>